<dbReference type="EMBL" id="HG740158">
    <property type="protein sequence ID" value="CDP20285.1"/>
    <property type="molecule type" value="Genomic_DNA"/>
</dbReference>
<protein>
    <submittedName>
        <fullName evidence="1">DH200=94 genomic scaffold, scaffold_1074</fullName>
    </submittedName>
</protein>
<proteinExistence type="predicted"/>
<reference evidence="2" key="1">
    <citation type="journal article" date="2014" name="Science">
        <title>The coffee genome provides insight into the convergent evolution of caffeine biosynthesis.</title>
        <authorList>
            <person name="Denoeud F."/>
            <person name="Carretero-Paulet L."/>
            <person name="Dereeper A."/>
            <person name="Droc G."/>
            <person name="Guyot R."/>
            <person name="Pietrella M."/>
            <person name="Zheng C."/>
            <person name="Alberti A."/>
            <person name="Anthony F."/>
            <person name="Aprea G."/>
            <person name="Aury J.M."/>
            <person name="Bento P."/>
            <person name="Bernard M."/>
            <person name="Bocs S."/>
            <person name="Campa C."/>
            <person name="Cenci A."/>
            <person name="Combes M.C."/>
            <person name="Crouzillat D."/>
            <person name="Da Silva C."/>
            <person name="Daddiego L."/>
            <person name="De Bellis F."/>
            <person name="Dussert S."/>
            <person name="Garsmeur O."/>
            <person name="Gayraud T."/>
            <person name="Guignon V."/>
            <person name="Jahn K."/>
            <person name="Jamilloux V."/>
            <person name="Joet T."/>
            <person name="Labadie K."/>
            <person name="Lan T."/>
            <person name="Leclercq J."/>
            <person name="Lepelley M."/>
            <person name="Leroy T."/>
            <person name="Li L.T."/>
            <person name="Librado P."/>
            <person name="Lopez L."/>
            <person name="Munoz A."/>
            <person name="Noel B."/>
            <person name="Pallavicini A."/>
            <person name="Perrotta G."/>
            <person name="Poncet V."/>
            <person name="Pot D."/>
            <person name="Priyono X."/>
            <person name="Rigoreau M."/>
            <person name="Rouard M."/>
            <person name="Rozas J."/>
            <person name="Tranchant-Dubreuil C."/>
            <person name="VanBuren R."/>
            <person name="Zhang Q."/>
            <person name="Andrade A.C."/>
            <person name="Argout X."/>
            <person name="Bertrand B."/>
            <person name="de Kochko A."/>
            <person name="Graziosi G."/>
            <person name="Henry R.J."/>
            <person name="Jayarama X."/>
            <person name="Ming R."/>
            <person name="Nagai C."/>
            <person name="Rounsley S."/>
            <person name="Sankoff D."/>
            <person name="Giuliano G."/>
            <person name="Albert V.A."/>
            <person name="Wincker P."/>
            <person name="Lashermes P."/>
        </authorList>
    </citation>
    <scope>NUCLEOTIDE SEQUENCE [LARGE SCALE GENOMIC DNA]</scope>
    <source>
        <strain evidence="2">cv. DH200-94</strain>
    </source>
</reference>
<accession>A0A068VHJ6</accession>
<gene>
    <name evidence="1" type="ORF">GSCOC_T00008776001</name>
</gene>
<dbReference type="Gramene" id="CDP20285">
    <property type="protein sequence ID" value="CDP20285"/>
    <property type="gene ID" value="GSCOC_T00008776001"/>
</dbReference>
<dbReference type="Proteomes" id="UP000295252">
    <property type="component" value="Unassembled WGS sequence"/>
</dbReference>
<evidence type="ECO:0000313" key="1">
    <source>
        <dbReference type="EMBL" id="CDP20285.1"/>
    </source>
</evidence>
<dbReference type="InParanoid" id="A0A068VHJ6"/>
<dbReference type="AlphaFoldDB" id="A0A068VHJ6"/>
<name>A0A068VHJ6_COFCA</name>
<sequence>MFFPYCLTEGDKIFILAIDHQGVCIYFIP</sequence>
<keyword evidence="2" id="KW-1185">Reference proteome</keyword>
<organism evidence="1 2">
    <name type="scientific">Coffea canephora</name>
    <name type="common">Robusta coffee</name>
    <dbReference type="NCBI Taxonomy" id="49390"/>
    <lineage>
        <taxon>Eukaryota</taxon>
        <taxon>Viridiplantae</taxon>
        <taxon>Streptophyta</taxon>
        <taxon>Embryophyta</taxon>
        <taxon>Tracheophyta</taxon>
        <taxon>Spermatophyta</taxon>
        <taxon>Magnoliopsida</taxon>
        <taxon>eudicotyledons</taxon>
        <taxon>Gunneridae</taxon>
        <taxon>Pentapetalae</taxon>
        <taxon>asterids</taxon>
        <taxon>lamiids</taxon>
        <taxon>Gentianales</taxon>
        <taxon>Rubiaceae</taxon>
        <taxon>Ixoroideae</taxon>
        <taxon>Gardenieae complex</taxon>
        <taxon>Bertiereae - Coffeeae clade</taxon>
        <taxon>Coffeeae</taxon>
        <taxon>Coffea</taxon>
    </lineage>
</organism>
<evidence type="ECO:0000313" key="2">
    <source>
        <dbReference type="Proteomes" id="UP000295252"/>
    </source>
</evidence>